<comment type="similarity">
    <text evidence="1">Belongs to the PemK/MazF family.</text>
</comment>
<dbReference type="OrthoDB" id="9808744at2"/>
<keyword evidence="1" id="KW-0540">Nuclease</keyword>
<dbReference type="InterPro" id="IPR011067">
    <property type="entry name" value="Plasmid_toxin/cell-grow_inhib"/>
</dbReference>
<dbReference type="Gene3D" id="2.30.30.110">
    <property type="match status" value="1"/>
</dbReference>
<proteinExistence type="inferred from homology"/>
<dbReference type="PIRSF" id="PIRSF033490">
    <property type="entry name" value="MazF"/>
    <property type="match status" value="1"/>
</dbReference>
<keyword evidence="3" id="KW-1185">Reference proteome</keyword>
<dbReference type="InterPro" id="IPR003477">
    <property type="entry name" value="PemK-like"/>
</dbReference>
<gene>
    <name evidence="2" type="ORF">FKR84_04410</name>
</gene>
<dbReference type="AlphaFoldDB" id="A0A507ZT92"/>
<dbReference type="GO" id="GO:0003677">
    <property type="term" value="F:DNA binding"/>
    <property type="evidence" value="ECO:0007669"/>
    <property type="project" value="InterPro"/>
</dbReference>
<dbReference type="GO" id="GO:0016787">
    <property type="term" value="F:hydrolase activity"/>
    <property type="evidence" value="ECO:0007669"/>
    <property type="project" value="UniProtKB-KW"/>
</dbReference>
<dbReference type="GO" id="GO:0006402">
    <property type="term" value="P:mRNA catabolic process"/>
    <property type="evidence" value="ECO:0007669"/>
    <property type="project" value="TreeGrafter"/>
</dbReference>
<keyword evidence="1" id="KW-0255">Endonuclease</keyword>
<dbReference type="GO" id="GO:0004521">
    <property type="term" value="F:RNA endonuclease activity"/>
    <property type="evidence" value="ECO:0007669"/>
    <property type="project" value="TreeGrafter"/>
</dbReference>
<dbReference type="Proteomes" id="UP000317169">
    <property type="component" value="Unassembled WGS sequence"/>
</dbReference>
<dbReference type="EC" id="3.1.-.-" evidence="1"/>
<dbReference type="SUPFAM" id="SSF50118">
    <property type="entry name" value="Cell growth inhibitor/plasmid maintenance toxic component"/>
    <property type="match status" value="1"/>
</dbReference>
<evidence type="ECO:0000313" key="2">
    <source>
        <dbReference type="EMBL" id="TQD39743.1"/>
    </source>
</evidence>
<evidence type="ECO:0000256" key="1">
    <source>
        <dbReference type="PIRNR" id="PIRNR033490"/>
    </source>
</evidence>
<comment type="caution">
    <text evidence="2">The sequence shown here is derived from an EMBL/GenBank/DDBJ whole genome shotgun (WGS) entry which is preliminary data.</text>
</comment>
<dbReference type="GO" id="GO:0016075">
    <property type="term" value="P:rRNA catabolic process"/>
    <property type="evidence" value="ECO:0007669"/>
    <property type="project" value="TreeGrafter"/>
</dbReference>
<dbReference type="RefSeq" id="WP_141421004.1">
    <property type="nucleotide sequence ID" value="NZ_VIAR01000003.1"/>
</dbReference>
<name>A0A507ZT92_9FLAO</name>
<comment type="function">
    <text evidence="1">Toxic component of a type II toxin-antitoxin (TA) system.</text>
</comment>
<dbReference type="PANTHER" id="PTHR33988">
    <property type="entry name" value="ENDORIBONUCLEASE MAZF-RELATED"/>
    <property type="match status" value="1"/>
</dbReference>
<keyword evidence="1" id="KW-0378">Hydrolase</keyword>
<evidence type="ECO:0000313" key="3">
    <source>
        <dbReference type="Proteomes" id="UP000317169"/>
    </source>
</evidence>
<dbReference type="Pfam" id="PF02452">
    <property type="entry name" value="PemK_toxin"/>
    <property type="match status" value="1"/>
</dbReference>
<sequence length="110" mass="12501">MKQGEIWQVYFDPIRGNEQGGNRPAVVVSGNTLNKNLGVVIVCPLTSSIHNFEGNPVLEATQENGLKRKSEIMIFHIRSLSKDRFKRKLGNITMPELSQIKQTIYDILKY</sequence>
<accession>A0A507ZT92</accession>
<protein>
    <recommendedName>
        <fullName evidence="1">mRNA interferase</fullName>
        <ecNumber evidence="1">3.1.-.-</ecNumber>
    </recommendedName>
</protein>
<dbReference type="EMBL" id="VIAR01000003">
    <property type="protein sequence ID" value="TQD39743.1"/>
    <property type="molecule type" value="Genomic_DNA"/>
</dbReference>
<reference evidence="2 3" key="1">
    <citation type="submission" date="2019-06" db="EMBL/GenBank/DDBJ databases">
        <title>Flavibacter putida gen. nov., sp. nov., a novel marine bacterium of the family Flavobacteriaceae isolated from coastal seawater.</title>
        <authorList>
            <person name="Feng X."/>
        </authorList>
    </citation>
    <scope>NUCLEOTIDE SEQUENCE [LARGE SCALE GENOMIC DNA]</scope>
    <source>
        <strain evidence="2 3">PLHSN227</strain>
    </source>
</reference>
<organism evidence="2 3">
    <name type="scientific">Haloflavibacter putidus</name>
    <dbReference type="NCBI Taxonomy" id="2576776"/>
    <lineage>
        <taxon>Bacteria</taxon>
        <taxon>Pseudomonadati</taxon>
        <taxon>Bacteroidota</taxon>
        <taxon>Flavobacteriia</taxon>
        <taxon>Flavobacteriales</taxon>
        <taxon>Flavobacteriaceae</taxon>
        <taxon>Haloflavibacter</taxon>
    </lineage>
</organism>